<dbReference type="Proteomes" id="UP000192578">
    <property type="component" value="Unassembled WGS sequence"/>
</dbReference>
<accession>A0A1W0WFL0</accession>
<keyword evidence="4" id="KW-1185">Reference proteome</keyword>
<keyword evidence="2" id="KW-0732">Signal</keyword>
<reference evidence="4" key="1">
    <citation type="submission" date="2017-01" db="EMBL/GenBank/DDBJ databases">
        <title>Comparative genomics of anhydrobiosis in the tardigrade Hypsibius dujardini.</title>
        <authorList>
            <person name="Yoshida Y."/>
            <person name="Koutsovoulos G."/>
            <person name="Laetsch D."/>
            <person name="Stevens L."/>
            <person name="Kumar S."/>
            <person name="Horikawa D."/>
            <person name="Ishino K."/>
            <person name="Komine S."/>
            <person name="Tomita M."/>
            <person name="Blaxter M."/>
            <person name="Arakawa K."/>
        </authorList>
    </citation>
    <scope>NUCLEOTIDE SEQUENCE [LARGE SCALE GENOMIC DNA]</scope>
    <source>
        <strain evidence="4">Z151</strain>
    </source>
</reference>
<sequence>MHIARNTNPFPLLVFLLFAYHPKACRRSDERVILGLFSVAERPAASSSSSSTSREAPPRNGPSSRRSLALVPAMENQFAPEAQAEMENQVHQAGAPLLAHKAMIQRQRQTVNKVQYIFGREPNLKLI</sequence>
<feature type="region of interest" description="Disordered" evidence="1">
    <location>
        <begin position="41"/>
        <end position="67"/>
    </location>
</feature>
<evidence type="ECO:0008006" key="5">
    <source>
        <dbReference type="Google" id="ProtNLM"/>
    </source>
</evidence>
<protein>
    <recommendedName>
        <fullName evidence="5">Secreted protein</fullName>
    </recommendedName>
</protein>
<organism evidence="3 4">
    <name type="scientific">Hypsibius exemplaris</name>
    <name type="common">Freshwater tardigrade</name>
    <dbReference type="NCBI Taxonomy" id="2072580"/>
    <lineage>
        <taxon>Eukaryota</taxon>
        <taxon>Metazoa</taxon>
        <taxon>Ecdysozoa</taxon>
        <taxon>Tardigrada</taxon>
        <taxon>Eutardigrada</taxon>
        <taxon>Parachela</taxon>
        <taxon>Hypsibioidea</taxon>
        <taxon>Hypsibiidae</taxon>
        <taxon>Hypsibius</taxon>
    </lineage>
</organism>
<name>A0A1W0WFL0_HYPEX</name>
<dbReference type="AlphaFoldDB" id="A0A1W0WFL0"/>
<feature type="signal peptide" evidence="2">
    <location>
        <begin position="1"/>
        <end position="27"/>
    </location>
</feature>
<evidence type="ECO:0000313" key="4">
    <source>
        <dbReference type="Proteomes" id="UP000192578"/>
    </source>
</evidence>
<comment type="caution">
    <text evidence="3">The sequence shown here is derived from an EMBL/GenBank/DDBJ whole genome shotgun (WGS) entry which is preliminary data.</text>
</comment>
<evidence type="ECO:0000313" key="3">
    <source>
        <dbReference type="EMBL" id="OQV13978.1"/>
    </source>
</evidence>
<gene>
    <name evidence="3" type="ORF">BV898_11859</name>
</gene>
<feature type="chain" id="PRO_5010726157" description="Secreted protein" evidence="2">
    <location>
        <begin position="28"/>
        <end position="127"/>
    </location>
</feature>
<feature type="compositionally biased region" description="Low complexity" evidence="1">
    <location>
        <begin position="41"/>
        <end position="55"/>
    </location>
</feature>
<evidence type="ECO:0000256" key="2">
    <source>
        <dbReference type="SAM" id="SignalP"/>
    </source>
</evidence>
<dbReference type="EMBL" id="MTYJ01000113">
    <property type="protein sequence ID" value="OQV13978.1"/>
    <property type="molecule type" value="Genomic_DNA"/>
</dbReference>
<evidence type="ECO:0000256" key="1">
    <source>
        <dbReference type="SAM" id="MobiDB-lite"/>
    </source>
</evidence>
<proteinExistence type="predicted"/>